<keyword evidence="2" id="KW-0479">Metal-binding</keyword>
<protein>
    <recommendedName>
        <fullName evidence="9">FYVE-type domain-containing protein</fullName>
    </recommendedName>
</protein>
<dbReference type="InterPro" id="IPR015433">
    <property type="entry name" value="PI3/4_kinase"/>
</dbReference>
<dbReference type="InterPro" id="IPR013083">
    <property type="entry name" value="Znf_RING/FYVE/PHD"/>
</dbReference>
<dbReference type="GO" id="GO:0006897">
    <property type="term" value="P:endocytosis"/>
    <property type="evidence" value="ECO:0007669"/>
    <property type="project" value="TreeGrafter"/>
</dbReference>
<evidence type="ECO:0000259" key="6">
    <source>
        <dbReference type="PROSITE" id="PS50178"/>
    </source>
</evidence>
<dbReference type="CDD" id="cd15737">
    <property type="entry name" value="FYVE2_Vac1p_like"/>
    <property type="match status" value="1"/>
</dbReference>
<reference evidence="8" key="1">
    <citation type="journal article" date="2020" name="Nature">
        <title>Giant virus diversity and host interactions through global metagenomics.</title>
        <authorList>
            <person name="Schulz F."/>
            <person name="Roux S."/>
            <person name="Paez-Espino D."/>
            <person name="Jungbluth S."/>
            <person name="Walsh D.A."/>
            <person name="Denef V.J."/>
            <person name="McMahon K.D."/>
            <person name="Konstantinidis K.T."/>
            <person name="Eloe-Fadrosh E.A."/>
            <person name="Kyrpides N.C."/>
            <person name="Woyke T."/>
        </authorList>
    </citation>
    <scope>NUCLEOTIDE SEQUENCE</scope>
    <source>
        <strain evidence="8">GVMAG-M-3300023179-103</strain>
    </source>
</reference>
<dbReference type="InterPro" id="IPR018936">
    <property type="entry name" value="PI3/4_kinase_CS"/>
</dbReference>
<name>A0A6C0DYX8_9ZZZZ</name>
<dbReference type="SUPFAM" id="SSF48371">
    <property type="entry name" value="ARM repeat"/>
    <property type="match status" value="1"/>
</dbReference>
<dbReference type="PROSITE" id="PS50290">
    <property type="entry name" value="PI3_4_KINASE_3"/>
    <property type="match status" value="1"/>
</dbReference>
<dbReference type="GO" id="GO:0000045">
    <property type="term" value="P:autophagosome assembly"/>
    <property type="evidence" value="ECO:0007669"/>
    <property type="project" value="TreeGrafter"/>
</dbReference>
<dbReference type="PROSITE" id="PS00916">
    <property type="entry name" value="PI3_4_KINASE_2"/>
    <property type="match status" value="1"/>
</dbReference>
<evidence type="ECO:0000259" key="7">
    <source>
        <dbReference type="PROSITE" id="PS50290"/>
    </source>
</evidence>
<dbReference type="AlphaFoldDB" id="A0A6C0DYX8"/>
<dbReference type="SUPFAM" id="SSF57903">
    <property type="entry name" value="FYVE/PHD zinc finger"/>
    <property type="match status" value="1"/>
</dbReference>
<dbReference type="Gene3D" id="3.30.40.10">
    <property type="entry name" value="Zinc/RING finger domain, C3HC4 (zinc finger)"/>
    <property type="match status" value="1"/>
</dbReference>
<feature type="domain" description="FYVE-type" evidence="6">
    <location>
        <begin position="29"/>
        <end position="106"/>
    </location>
</feature>
<proteinExistence type="predicted"/>
<evidence type="ECO:0000256" key="4">
    <source>
        <dbReference type="ARBA" id="ARBA00022777"/>
    </source>
</evidence>
<dbReference type="Gene3D" id="1.10.1070.11">
    <property type="entry name" value="Phosphatidylinositol 3-/4-kinase, catalytic domain"/>
    <property type="match status" value="1"/>
</dbReference>
<organism evidence="8">
    <name type="scientific">viral metagenome</name>
    <dbReference type="NCBI Taxonomy" id="1070528"/>
    <lineage>
        <taxon>unclassified sequences</taxon>
        <taxon>metagenomes</taxon>
        <taxon>organismal metagenomes</taxon>
    </lineage>
</organism>
<dbReference type="InterPro" id="IPR000306">
    <property type="entry name" value="Znf_FYVE"/>
</dbReference>
<dbReference type="Pfam" id="PF00454">
    <property type="entry name" value="PI3_PI4_kinase"/>
    <property type="match status" value="1"/>
</dbReference>
<dbReference type="GO" id="GO:0000407">
    <property type="term" value="C:phagophore assembly site"/>
    <property type="evidence" value="ECO:0007669"/>
    <property type="project" value="TreeGrafter"/>
</dbReference>
<evidence type="ECO:0000256" key="5">
    <source>
        <dbReference type="ARBA" id="ARBA00022833"/>
    </source>
</evidence>
<dbReference type="GO" id="GO:0048015">
    <property type="term" value="P:phosphatidylinositol-mediated signaling"/>
    <property type="evidence" value="ECO:0007669"/>
    <property type="project" value="TreeGrafter"/>
</dbReference>
<evidence type="ECO:0000256" key="2">
    <source>
        <dbReference type="ARBA" id="ARBA00022723"/>
    </source>
</evidence>
<dbReference type="InterPro" id="IPR011011">
    <property type="entry name" value="Znf_FYVE_PHD"/>
</dbReference>
<dbReference type="InterPro" id="IPR000403">
    <property type="entry name" value="PI3/4_kinase_cat_dom"/>
</dbReference>
<feature type="domain" description="PI3K/PI4K catalytic" evidence="7">
    <location>
        <begin position="355"/>
        <end position="612"/>
    </location>
</feature>
<dbReference type="InterPro" id="IPR011009">
    <property type="entry name" value="Kinase-like_dom_sf"/>
</dbReference>
<dbReference type="PANTHER" id="PTHR10048">
    <property type="entry name" value="PHOSPHATIDYLINOSITOL KINASE"/>
    <property type="match status" value="1"/>
</dbReference>
<dbReference type="GO" id="GO:0008270">
    <property type="term" value="F:zinc ion binding"/>
    <property type="evidence" value="ECO:0007669"/>
    <property type="project" value="UniProtKB-KW"/>
</dbReference>
<keyword evidence="4" id="KW-0418">Kinase</keyword>
<keyword evidence="5" id="KW-0862">Zinc</keyword>
<dbReference type="Gene3D" id="3.30.1010.10">
    <property type="entry name" value="Phosphatidylinositol 3-kinase Catalytic Subunit, Chain A, domain 4"/>
    <property type="match status" value="1"/>
</dbReference>
<dbReference type="PROSITE" id="PS50178">
    <property type="entry name" value="ZF_FYVE"/>
    <property type="match status" value="1"/>
</dbReference>
<dbReference type="InterPro" id="IPR036940">
    <property type="entry name" value="PI3/4_kinase_cat_sf"/>
</dbReference>
<keyword evidence="1" id="KW-0808">Transferase</keyword>
<evidence type="ECO:0000256" key="1">
    <source>
        <dbReference type="ARBA" id="ARBA00022679"/>
    </source>
</evidence>
<evidence type="ECO:0000313" key="8">
    <source>
        <dbReference type="EMBL" id="QHT21561.1"/>
    </source>
</evidence>
<dbReference type="PANTHER" id="PTHR10048:SF7">
    <property type="entry name" value="PHOSPHATIDYLINOSITOL 3-KINASE CATALYTIC SUBUNIT TYPE 3"/>
    <property type="match status" value="1"/>
</dbReference>
<dbReference type="GO" id="GO:0034271">
    <property type="term" value="C:phosphatidylinositol 3-kinase complex, class III, type I"/>
    <property type="evidence" value="ECO:0007669"/>
    <property type="project" value="TreeGrafter"/>
</dbReference>
<dbReference type="GO" id="GO:0016303">
    <property type="term" value="F:1-phosphatidylinositol-3-kinase activity"/>
    <property type="evidence" value="ECO:0007669"/>
    <property type="project" value="TreeGrafter"/>
</dbReference>
<dbReference type="InterPro" id="IPR016024">
    <property type="entry name" value="ARM-type_fold"/>
</dbReference>
<evidence type="ECO:0000256" key="3">
    <source>
        <dbReference type="ARBA" id="ARBA00022771"/>
    </source>
</evidence>
<sequence>MSDILIDETALDNTKHIFSKRKLSKWVDDDSVTKCYNCNTLFGFFVRKHHCRLCGRVYCHSCSNYYVKITPDIIQKLPDKNIDIKKIIWNNHDEVRTCSSCHTQTNNLMKIRKIIKVFELCKFDLRDLLILSYFSSNWKQASVFIMSKFRDIQYKLSIEKINKKEFDLLWNNYKYMKGHNLWIAKLVSHNLTQTQEELLKKILNQKKVNSCEILLCSDICDNNINSIMDFIIHNNNNAFMSEYVISQLSQYSNTQLKYYVPLFVNKIDTNWFMVDFLISRGKNDFAFMVYIYWSIVSYNKKITALFLAQISKNTTPEFMGKFNKMLSMKTIDINMISKLKNVILPIMPEIEFKSIDPFVKIMDSNSRPKIFKFLKDDGSYKEIMFKNDDVRKDNIIINIIHIVQDILKSHNIDIDIVNYNVVPTGDNTGYIEIINNATTIYDIVEVQKITIQNYIFNNNKEESIKKVRERFTKSTALYSMLCFLLSVGDRHLENIMVTSEGLLCHIDYNYILGNDPKYVTKNKNLRINTEIINAMGDDYETFKKLCVDIYKILRSHVNLFANLLSVLTETDKTITLESIKNILETRFEIGEDENDIVSHMSNLVTSNNNIDYVFIDFLHKSKSTLLYKNVSNATEKLFSLFH</sequence>
<dbReference type="GO" id="GO:0005777">
    <property type="term" value="C:peroxisome"/>
    <property type="evidence" value="ECO:0007669"/>
    <property type="project" value="TreeGrafter"/>
</dbReference>
<dbReference type="SMART" id="SM00064">
    <property type="entry name" value="FYVE"/>
    <property type="match status" value="1"/>
</dbReference>
<dbReference type="SUPFAM" id="SSF56112">
    <property type="entry name" value="Protein kinase-like (PK-like)"/>
    <property type="match status" value="1"/>
</dbReference>
<evidence type="ECO:0008006" key="9">
    <source>
        <dbReference type="Google" id="ProtNLM"/>
    </source>
</evidence>
<keyword evidence="3" id="KW-0863">Zinc-finger</keyword>
<dbReference type="Pfam" id="PF01363">
    <property type="entry name" value="FYVE"/>
    <property type="match status" value="1"/>
</dbReference>
<dbReference type="GO" id="GO:0005768">
    <property type="term" value="C:endosome"/>
    <property type="evidence" value="ECO:0007669"/>
    <property type="project" value="TreeGrafter"/>
</dbReference>
<dbReference type="EMBL" id="MN739695">
    <property type="protein sequence ID" value="QHT21561.1"/>
    <property type="molecule type" value="Genomic_DNA"/>
</dbReference>
<dbReference type="SMART" id="SM00146">
    <property type="entry name" value="PI3Kc"/>
    <property type="match status" value="1"/>
</dbReference>
<dbReference type="GO" id="GO:0034272">
    <property type="term" value="C:phosphatidylinositol 3-kinase complex, class III, type II"/>
    <property type="evidence" value="ECO:0007669"/>
    <property type="project" value="TreeGrafter"/>
</dbReference>
<dbReference type="InterPro" id="IPR017455">
    <property type="entry name" value="Znf_FYVE-rel"/>
</dbReference>
<accession>A0A6C0DYX8</accession>